<sequence length="101" mass="10739">MKWGVVCSIVLVLDSLGSHGDEAINPASSAEEHQLIQNVFDGLAELEECGWQTNGDFICAAAGELRNNTGDGVPFLPLYLFTVPRWAEAGQAGSSWSIDSG</sequence>
<dbReference type="AlphaFoldDB" id="F2APW0"/>
<gene>
    <name evidence="1" type="ORF">RBWH47_00001</name>
</gene>
<organism evidence="1 2">
    <name type="scientific">Rhodopirellula baltica WH47</name>
    <dbReference type="NCBI Taxonomy" id="991778"/>
    <lineage>
        <taxon>Bacteria</taxon>
        <taxon>Pseudomonadati</taxon>
        <taxon>Planctomycetota</taxon>
        <taxon>Planctomycetia</taxon>
        <taxon>Pirellulales</taxon>
        <taxon>Pirellulaceae</taxon>
        <taxon>Rhodopirellula</taxon>
    </lineage>
</organism>
<evidence type="ECO:0000313" key="2">
    <source>
        <dbReference type="Proteomes" id="UP000006222"/>
    </source>
</evidence>
<dbReference type="PATRIC" id="fig|991778.3.peg.1829"/>
<proteinExistence type="predicted"/>
<evidence type="ECO:0000313" key="1">
    <source>
        <dbReference type="EMBL" id="EGF28295.1"/>
    </source>
</evidence>
<protein>
    <submittedName>
        <fullName evidence="1">Secreted protein</fullName>
    </submittedName>
</protein>
<name>F2APW0_RHOBT</name>
<accession>F2APW0</accession>
<comment type="caution">
    <text evidence="1">The sequence shown here is derived from an EMBL/GenBank/DDBJ whole genome shotgun (WGS) entry which is preliminary data.</text>
</comment>
<dbReference type="EMBL" id="AFAR01000095">
    <property type="protein sequence ID" value="EGF28295.1"/>
    <property type="molecule type" value="Genomic_DNA"/>
</dbReference>
<dbReference type="Proteomes" id="UP000006222">
    <property type="component" value="Unassembled WGS sequence"/>
</dbReference>
<reference evidence="1 2" key="1">
    <citation type="journal article" date="2013" name="Mar. Genomics">
        <title>Expression of sulfatases in Rhodopirellula baltica and the diversity of sulfatases in the genus Rhodopirellula.</title>
        <authorList>
            <person name="Wegner C.E."/>
            <person name="Richter-Heitmann T."/>
            <person name="Klindworth A."/>
            <person name="Klockow C."/>
            <person name="Richter M."/>
            <person name="Achstetter T."/>
            <person name="Glockner F.O."/>
            <person name="Harder J."/>
        </authorList>
    </citation>
    <scope>NUCLEOTIDE SEQUENCE [LARGE SCALE GENOMIC DNA]</scope>
    <source>
        <strain evidence="1 2">WH47</strain>
    </source>
</reference>